<evidence type="ECO:0000256" key="1">
    <source>
        <dbReference type="SAM" id="Phobius"/>
    </source>
</evidence>
<organism evidence="2 3">
    <name type="scientific">Roseovarius aestuarii</name>
    <dbReference type="NCBI Taxonomy" id="475083"/>
    <lineage>
        <taxon>Bacteria</taxon>
        <taxon>Pseudomonadati</taxon>
        <taxon>Pseudomonadota</taxon>
        <taxon>Alphaproteobacteria</taxon>
        <taxon>Rhodobacterales</taxon>
        <taxon>Roseobacteraceae</taxon>
        <taxon>Roseovarius</taxon>
    </lineage>
</organism>
<reference evidence="2 3" key="1">
    <citation type="submission" date="2017-03" db="EMBL/GenBank/DDBJ databases">
        <authorList>
            <person name="Afonso C.L."/>
            <person name="Miller P.J."/>
            <person name="Scott M.A."/>
            <person name="Spackman E."/>
            <person name="Goraichik I."/>
            <person name="Dimitrov K.M."/>
            <person name="Suarez D.L."/>
            <person name="Swayne D.E."/>
        </authorList>
    </citation>
    <scope>NUCLEOTIDE SEQUENCE [LARGE SCALE GENOMIC DNA]</scope>
    <source>
        <strain evidence="2 3">CECT 7745</strain>
    </source>
</reference>
<gene>
    <name evidence="2" type="ORF">ROA7745_04338</name>
</gene>
<sequence length="64" mass="6329">MKDFLKKPFARFGRDESGVTLVEYGIAIALAITVGTVALTGLATNISGSMGAAGAQMPQGGGGG</sequence>
<keyword evidence="3" id="KW-1185">Reference proteome</keyword>
<dbReference type="RefSeq" id="WP_085802365.1">
    <property type="nucleotide sequence ID" value="NZ_FWXB01000027.1"/>
</dbReference>
<feature type="transmembrane region" description="Helical" evidence="1">
    <location>
        <begin position="21"/>
        <end position="43"/>
    </location>
</feature>
<keyword evidence="1" id="KW-0812">Transmembrane</keyword>
<evidence type="ECO:0000313" key="2">
    <source>
        <dbReference type="EMBL" id="SMC14471.1"/>
    </source>
</evidence>
<dbReference type="OrthoDB" id="7711263at2"/>
<evidence type="ECO:0008006" key="4">
    <source>
        <dbReference type="Google" id="ProtNLM"/>
    </source>
</evidence>
<accession>A0A1X7BXY7</accession>
<keyword evidence="1" id="KW-0472">Membrane</keyword>
<name>A0A1X7BXY7_9RHOB</name>
<dbReference type="AlphaFoldDB" id="A0A1X7BXY7"/>
<evidence type="ECO:0000313" key="3">
    <source>
        <dbReference type="Proteomes" id="UP000193224"/>
    </source>
</evidence>
<protein>
    <recommendedName>
        <fullName evidence="4">Flp/Fap pilin component</fullName>
    </recommendedName>
</protein>
<keyword evidence="1" id="KW-1133">Transmembrane helix</keyword>
<dbReference type="EMBL" id="FWXB01000027">
    <property type="protein sequence ID" value="SMC14471.1"/>
    <property type="molecule type" value="Genomic_DNA"/>
</dbReference>
<proteinExistence type="predicted"/>
<dbReference type="Proteomes" id="UP000193224">
    <property type="component" value="Unassembled WGS sequence"/>
</dbReference>